<organism evidence="8 9">
    <name type="scientific">Pseudoramibacter alactolyticus ATCC 23263</name>
    <dbReference type="NCBI Taxonomy" id="887929"/>
    <lineage>
        <taxon>Bacteria</taxon>
        <taxon>Bacillati</taxon>
        <taxon>Bacillota</taxon>
        <taxon>Clostridia</taxon>
        <taxon>Eubacteriales</taxon>
        <taxon>Eubacteriaceae</taxon>
        <taxon>Pseudoramibacter</taxon>
    </lineage>
</organism>
<dbReference type="EMBL" id="AEQN01000003">
    <property type="protein sequence ID" value="EFV02854.1"/>
    <property type="molecule type" value="Genomic_DNA"/>
</dbReference>
<feature type="compositionally biased region" description="Basic and acidic residues" evidence="6">
    <location>
        <begin position="280"/>
        <end position="298"/>
    </location>
</feature>
<keyword evidence="3 7" id="KW-0812">Transmembrane</keyword>
<feature type="transmembrane region" description="Helical" evidence="7">
    <location>
        <begin position="150"/>
        <end position="170"/>
    </location>
</feature>
<protein>
    <recommendedName>
        <fullName evidence="10">DUF2179 domain-containing protein</fullName>
    </recommendedName>
</protein>
<reference evidence="8 9" key="1">
    <citation type="submission" date="2010-12" db="EMBL/GenBank/DDBJ databases">
        <authorList>
            <person name="Muzny D."/>
            <person name="Qin X."/>
            <person name="Deng J."/>
            <person name="Jiang H."/>
            <person name="Liu Y."/>
            <person name="Qu J."/>
            <person name="Song X.-Z."/>
            <person name="Zhang L."/>
            <person name="Thornton R."/>
            <person name="Coyle M."/>
            <person name="Francisco L."/>
            <person name="Jackson L."/>
            <person name="Javaid M."/>
            <person name="Korchina V."/>
            <person name="Kovar C."/>
            <person name="Mata R."/>
            <person name="Mathew T."/>
            <person name="Ngo R."/>
            <person name="Nguyen L."/>
            <person name="Nguyen N."/>
            <person name="Okwuonu G."/>
            <person name="Ongeri F."/>
            <person name="Pham C."/>
            <person name="Simmons D."/>
            <person name="Wilczek-Boney K."/>
            <person name="Hale W."/>
            <person name="Jakkamsetti A."/>
            <person name="Pham P."/>
            <person name="Ruth R."/>
            <person name="San Lucas F."/>
            <person name="Warren J."/>
            <person name="Zhang J."/>
            <person name="Zhao Z."/>
            <person name="Zhou C."/>
            <person name="Zhu D."/>
            <person name="Lee S."/>
            <person name="Bess C."/>
            <person name="Blankenburg K."/>
            <person name="Forbes L."/>
            <person name="Fu Q."/>
            <person name="Gubbala S."/>
            <person name="Hirani K."/>
            <person name="Jayaseelan J.C."/>
            <person name="Lara F."/>
            <person name="Munidasa M."/>
            <person name="Palculict T."/>
            <person name="Patil S."/>
            <person name="Pu L.-L."/>
            <person name="Saada N."/>
            <person name="Tang L."/>
            <person name="Weissenberger G."/>
            <person name="Zhu Y."/>
            <person name="Hemphill L."/>
            <person name="Shang Y."/>
            <person name="Youmans B."/>
            <person name="Ayvaz T."/>
            <person name="Ross M."/>
            <person name="Santibanez J."/>
            <person name="Aqrawi P."/>
            <person name="Gross S."/>
            <person name="Joshi V."/>
            <person name="Fowler G."/>
            <person name="Nazareth L."/>
            <person name="Reid J."/>
            <person name="Worley K."/>
            <person name="Petrosino J."/>
            <person name="Highlander S."/>
            <person name="Gibbs R."/>
        </authorList>
    </citation>
    <scope>NUCLEOTIDE SEQUENCE [LARGE SCALE GENOMIC DNA]</scope>
    <source>
        <strain evidence="8 9">ATCC 23263</strain>
    </source>
</reference>
<evidence type="ECO:0008006" key="10">
    <source>
        <dbReference type="Google" id="ProtNLM"/>
    </source>
</evidence>
<dbReference type="InterPro" id="IPR003740">
    <property type="entry name" value="YitT"/>
</dbReference>
<name>E6MDG9_9FIRM</name>
<dbReference type="Proteomes" id="UP000004754">
    <property type="component" value="Unassembled WGS sequence"/>
</dbReference>
<feature type="transmembrane region" description="Helical" evidence="7">
    <location>
        <begin position="176"/>
        <end position="196"/>
    </location>
</feature>
<evidence type="ECO:0000313" key="9">
    <source>
        <dbReference type="Proteomes" id="UP000004754"/>
    </source>
</evidence>
<evidence type="ECO:0000256" key="7">
    <source>
        <dbReference type="SAM" id="Phobius"/>
    </source>
</evidence>
<dbReference type="InterPro" id="IPR051461">
    <property type="entry name" value="UPF0750_membrane"/>
</dbReference>
<feature type="transmembrane region" description="Helical" evidence="7">
    <location>
        <begin position="80"/>
        <end position="102"/>
    </location>
</feature>
<dbReference type="OrthoDB" id="3180973at2"/>
<evidence type="ECO:0000256" key="5">
    <source>
        <dbReference type="ARBA" id="ARBA00023136"/>
    </source>
</evidence>
<comment type="subcellular location">
    <subcellularLocation>
        <location evidence="1">Cell membrane</location>
        <topology evidence="1">Multi-pass membrane protein</topology>
    </subcellularLocation>
</comment>
<keyword evidence="5 7" id="KW-0472">Membrane</keyword>
<evidence type="ECO:0000256" key="6">
    <source>
        <dbReference type="SAM" id="MobiDB-lite"/>
    </source>
</evidence>
<dbReference type="Pfam" id="PF02588">
    <property type="entry name" value="YitT_membrane"/>
    <property type="match status" value="1"/>
</dbReference>
<dbReference type="AlphaFoldDB" id="E6MDG9"/>
<dbReference type="HOGENOM" id="CLU_063199_1_1_9"/>
<feature type="region of interest" description="Disordered" evidence="6">
    <location>
        <begin position="280"/>
        <end position="305"/>
    </location>
</feature>
<dbReference type="STRING" id="887929.HMP0721_0051"/>
<dbReference type="PIRSF" id="PIRSF006483">
    <property type="entry name" value="Membrane_protein_YitT"/>
    <property type="match status" value="1"/>
</dbReference>
<evidence type="ECO:0000256" key="4">
    <source>
        <dbReference type="ARBA" id="ARBA00022989"/>
    </source>
</evidence>
<comment type="caution">
    <text evidence="8">The sequence shown here is derived from an EMBL/GenBank/DDBJ whole genome shotgun (WGS) entry which is preliminary data.</text>
</comment>
<evidence type="ECO:0000256" key="2">
    <source>
        <dbReference type="ARBA" id="ARBA00022475"/>
    </source>
</evidence>
<evidence type="ECO:0000313" key="8">
    <source>
        <dbReference type="EMBL" id="EFV02854.1"/>
    </source>
</evidence>
<evidence type="ECO:0000256" key="1">
    <source>
        <dbReference type="ARBA" id="ARBA00004651"/>
    </source>
</evidence>
<keyword evidence="4 7" id="KW-1133">Transmembrane helix</keyword>
<feature type="transmembrane region" description="Helical" evidence="7">
    <location>
        <begin position="108"/>
        <end position="129"/>
    </location>
</feature>
<evidence type="ECO:0000256" key="3">
    <source>
        <dbReference type="ARBA" id="ARBA00022692"/>
    </source>
</evidence>
<keyword evidence="2" id="KW-1003">Cell membrane</keyword>
<proteinExistence type="predicted"/>
<dbReference type="PANTHER" id="PTHR33545:SF5">
    <property type="entry name" value="UPF0750 MEMBRANE PROTEIN YITT"/>
    <property type="match status" value="1"/>
</dbReference>
<dbReference type="GO" id="GO:0005886">
    <property type="term" value="C:plasma membrane"/>
    <property type="evidence" value="ECO:0007669"/>
    <property type="project" value="UniProtKB-SubCell"/>
</dbReference>
<accession>E6MDG9</accession>
<keyword evidence="9" id="KW-1185">Reference proteome</keyword>
<feature type="transmembrane region" description="Helical" evidence="7">
    <location>
        <begin position="14"/>
        <end position="32"/>
    </location>
</feature>
<dbReference type="RefSeq" id="WP_006597469.1">
    <property type="nucleotide sequence ID" value="NZ_GL622359.1"/>
</dbReference>
<sequence>MKDKIFLRNELKNIFKIVIGCLIYSLSVVLFIDPVHIIPGSVTGIGVVIKALTGFPIGMLNMIVNIPLVIWAAIILGKRILIYTGLTVLLNSLMMDGLAFLPPFTNNLLLASIFGGVMMGAGLGMILDAGGSTGGTTIVGHIVNHKRSDIPMGNILMVGDFIIITIGSFFLKNWDLLLYSLIDLYVCVAVINLVMYSGKVQSMAVICSEKVSEIADKIYGTINGNVITTDPEKVIVITKKQDISKIQHLVETTDQKATCLAFYADHAFGKFYENFAAAPEADREDRTSVVSDTRREEELKESDEL</sequence>
<feature type="transmembrane region" description="Helical" evidence="7">
    <location>
        <begin position="52"/>
        <end position="73"/>
    </location>
</feature>
<dbReference type="PANTHER" id="PTHR33545">
    <property type="entry name" value="UPF0750 MEMBRANE PROTEIN YITT-RELATED"/>
    <property type="match status" value="1"/>
</dbReference>
<gene>
    <name evidence="8" type="ORF">HMP0721_0051</name>
</gene>
<dbReference type="eggNOG" id="COG1284">
    <property type="taxonomic scope" value="Bacteria"/>
</dbReference>